<dbReference type="AlphaFoldDB" id="A0A1V9Y765"/>
<evidence type="ECO:0000256" key="1">
    <source>
        <dbReference type="ARBA" id="ARBA00004430"/>
    </source>
</evidence>
<evidence type="ECO:0000256" key="4">
    <source>
        <dbReference type="ARBA" id="ARBA00022490"/>
    </source>
</evidence>
<protein>
    <recommendedName>
        <fullName evidence="3">Cilia- and flagella-associated protein 300</fullName>
    </recommendedName>
</protein>
<keyword evidence="6" id="KW-0966">Cell projection</keyword>
<evidence type="ECO:0000256" key="6">
    <source>
        <dbReference type="ARBA" id="ARBA00023273"/>
    </source>
</evidence>
<proteinExistence type="inferred from homology"/>
<reference evidence="7 8" key="1">
    <citation type="journal article" date="2014" name="Genome Biol. Evol.">
        <title>The secreted proteins of Achlya hypogyna and Thraustotheca clavata identify the ancestral oomycete secretome and reveal gene acquisitions by horizontal gene transfer.</title>
        <authorList>
            <person name="Misner I."/>
            <person name="Blouin N."/>
            <person name="Leonard G."/>
            <person name="Richards T.A."/>
            <person name="Lane C.E."/>
        </authorList>
    </citation>
    <scope>NUCLEOTIDE SEQUENCE [LARGE SCALE GENOMIC DNA]</scope>
    <source>
        <strain evidence="7 8">ATCC 34112</strain>
    </source>
</reference>
<comment type="similarity">
    <text evidence="2">Belongs to the CFAP300 family.</text>
</comment>
<keyword evidence="5" id="KW-0206">Cytoskeleton</keyword>
<accession>A0A1V9Y765</accession>
<gene>
    <name evidence="7" type="ORF">THRCLA_11642</name>
</gene>
<sequence length="250" mass="29039">MAEYDFDVLPTNVPEWELGEVKLKLMQWNLDQHSVVKRFRISCRFDPNDEITFLRSFFESPVVRAHISLPSTLGSSLDMLEFQRLRTSITSLSFFDKLENESDLVSTGGYLRKCMDEVYDHCTVSECLREMMANPESEYCHLFTPDEQKELIYQIFKRLVIGGAMCQPDDKLEPYLEITKRIYKALAAVRKLPDAQPPLEVYSYAYLLTCNAKGNFGFFPKDSPFNSLIVAVDPKKQSVQCWYCPFVPFW</sequence>
<dbReference type="STRING" id="74557.A0A1V9Y765"/>
<dbReference type="PANTHER" id="PTHR31078:SF1">
    <property type="entry name" value="CILIA- AND FLAGELLA-ASSOCIATED PROTEIN 300"/>
    <property type="match status" value="1"/>
</dbReference>
<dbReference type="OrthoDB" id="10259249at2759"/>
<comment type="caution">
    <text evidence="7">The sequence shown here is derived from an EMBL/GenBank/DDBJ whole genome shotgun (WGS) entry which is preliminary data.</text>
</comment>
<dbReference type="EMBL" id="JNBS01004964">
    <property type="protein sequence ID" value="OQR81534.1"/>
    <property type="molecule type" value="Genomic_DNA"/>
</dbReference>
<dbReference type="InterPro" id="IPR029416">
    <property type="entry name" value="CFAP300"/>
</dbReference>
<comment type="subcellular location">
    <subcellularLocation>
        <location evidence="1">Cytoplasm</location>
        <location evidence="1">Cytoskeleton</location>
        <location evidence="1">Cilium axoneme</location>
    </subcellularLocation>
</comment>
<organism evidence="7 8">
    <name type="scientific">Thraustotheca clavata</name>
    <dbReference type="NCBI Taxonomy" id="74557"/>
    <lineage>
        <taxon>Eukaryota</taxon>
        <taxon>Sar</taxon>
        <taxon>Stramenopiles</taxon>
        <taxon>Oomycota</taxon>
        <taxon>Saprolegniomycetes</taxon>
        <taxon>Saprolegniales</taxon>
        <taxon>Achlyaceae</taxon>
        <taxon>Thraustotheca</taxon>
    </lineage>
</organism>
<dbReference type="PANTHER" id="PTHR31078">
    <property type="entry name" value="CILIA- AND FLAGELLA-ASSOCIATED PROTEIN 300"/>
    <property type="match status" value="1"/>
</dbReference>
<dbReference type="GO" id="GO:0005930">
    <property type="term" value="C:axoneme"/>
    <property type="evidence" value="ECO:0007669"/>
    <property type="project" value="UniProtKB-SubCell"/>
</dbReference>
<evidence type="ECO:0000313" key="8">
    <source>
        <dbReference type="Proteomes" id="UP000243217"/>
    </source>
</evidence>
<keyword evidence="8" id="KW-1185">Reference proteome</keyword>
<evidence type="ECO:0000256" key="2">
    <source>
        <dbReference type="ARBA" id="ARBA00009205"/>
    </source>
</evidence>
<evidence type="ECO:0000313" key="7">
    <source>
        <dbReference type="EMBL" id="OQR81534.1"/>
    </source>
</evidence>
<dbReference type="Proteomes" id="UP000243217">
    <property type="component" value="Unassembled WGS sequence"/>
</dbReference>
<name>A0A1V9Y765_9STRA</name>
<keyword evidence="4" id="KW-0963">Cytoplasm</keyword>
<evidence type="ECO:0000256" key="3">
    <source>
        <dbReference type="ARBA" id="ARBA00022174"/>
    </source>
</evidence>
<dbReference type="Pfam" id="PF14926">
    <property type="entry name" value="CFAP300"/>
    <property type="match status" value="1"/>
</dbReference>
<evidence type="ECO:0000256" key="5">
    <source>
        <dbReference type="ARBA" id="ARBA00023212"/>
    </source>
</evidence>